<dbReference type="AlphaFoldDB" id="A0A1G8CAG7"/>
<reference evidence="3" key="1">
    <citation type="submission" date="2016-10" db="EMBL/GenBank/DDBJ databases">
        <authorList>
            <person name="Varghese N."/>
            <person name="Submissions S."/>
        </authorList>
    </citation>
    <scope>NUCLEOTIDE SEQUENCE [LARGE SCALE GENOMIC DNA]</scope>
    <source>
        <strain evidence="3">ATCC 700689</strain>
    </source>
</reference>
<evidence type="ECO:0000256" key="1">
    <source>
        <dbReference type="SAM" id="MobiDB-lite"/>
    </source>
</evidence>
<dbReference type="EMBL" id="FNCO01000006">
    <property type="protein sequence ID" value="SDH42527.1"/>
    <property type="molecule type" value="Genomic_DNA"/>
</dbReference>
<feature type="region of interest" description="Disordered" evidence="1">
    <location>
        <begin position="1"/>
        <end position="29"/>
    </location>
</feature>
<dbReference type="Proteomes" id="UP000182894">
    <property type="component" value="Unassembled WGS sequence"/>
</dbReference>
<sequence>MTAYSSIQGDRAKDTPRHAQEQGNRELTRDFRRLLDRQGAMSRDQLQAIHRKWFGPQGLFATFCAEIERLGRQAPSLDDLTRLGSARRRQEAELAVAFALAQSNRRVAAHNPFNGRTREALCCVIFDESGAYTLVERYAAYEAMRQGDSEFFIKLIATTRGVVERRIVFQGLLEHFDRLLPIEQSIYPGAYREVQLAHLEREEGLYGPLKLEESLVTLLETVTPLDLLKQIQSPIDPLL</sequence>
<evidence type="ECO:0000313" key="2">
    <source>
        <dbReference type="EMBL" id="SDH42527.1"/>
    </source>
</evidence>
<gene>
    <name evidence="2" type="ORF">SAMN05216605_106194</name>
</gene>
<name>A0A1G8CAG7_9PSED</name>
<feature type="compositionally biased region" description="Basic and acidic residues" evidence="1">
    <location>
        <begin position="10"/>
        <end position="29"/>
    </location>
</feature>
<dbReference type="RefSeq" id="WP_074753042.1">
    <property type="nucleotide sequence ID" value="NZ_FNCO01000006.1"/>
</dbReference>
<dbReference type="STRING" id="89065.SAMN05216605_106194"/>
<organism evidence="2 3">
    <name type="scientific">Pseudomonas abietaniphila</name>
    <dbReference type="NCBI Taxonomy" id="89065"/>
    <lineage>
        <taxon>Bacteria</taxon>
        <taxon>Pseudomonadati</taxon>
        <taxon>Pseudomonadota</taxon>
        <taxon>Gammaproteobacteria</taxon>
        <taxon>Pseudomonadales</taxon>
        <taxon>Pseudomonadaceae</taxon>
        <taxon>Pseudomonas</taxon>
    </lineage>
</organism>
<dbReference type="OrthoDB" id="7025526at2"/>
<accession>A0A1G8CAG7</accession>
<protein>
    <submittedName>
        <fullName evidence="2">Uncharacterized protein</fullName>
    </submittedName>
</protein>
<proteinExistence type="predicted"/>
<keyword evidence="3" id="KW-1185">Reference proteome</keyword>
<evidence type="ECO:0000313" key="3">
    <source>
        <dbReference type="Proteomes" id="UP000182894"/>
    </source>
</evidence>